<dbReference type="InterPro" id="IPR019872">
    <property type="entry name" value="Sec-tRNA_Se_transferase"/>
</dbReference>
<dbReference type="Gene3D" id="3.90.1150.10">
    <property type="entry name" value="Aspartate Aminotransferase, domain 1"/>
    <property type="match status" value="1"/>
</dbReference>
<comment type="caution">
    <text evidence="6">The sequence shown here is derived from an EMBL/GenBank/DDBJ whole genome shotgun (WGS) entry which is preliminary data.</text>
</comment>
<keyword evidence="2" id="KW-0808">Transferase</keyword>
<dbReference type="PANTHER" id="PTHR12944">
    <property type="entry name" value="SOLUBLE LIVER ANTIGEN/LIVER PANCREAS ANTIGEN"/>
    <property type="match status" value="1"/>
</dbReference>
<evidence type="ECO:0000256" key="1">
    <source>
        <dbReference type="ARBA" id="ARBA00001933"/>
    </source>
</evidence>
<dbReference type="PANTHER" id="PTHR12944:SF2">
    <property type="entry name" value="O-PHOSPHOSERYL-TRNA(SEC) SELENIUM TRANSFERASE"/>
    <property type="match status" value="1"/>
</dbReference>
<evidence type="ECO:0000256" key="2">
    <source>
        <dbReference type="ARBA" id="ARBA00022679"/>
    </source>
</evidence>
<keyword evidence="4" id="KW-0648">Protein biosynthesis</keyword>
<reference evidence="6" key="1">
    <citation type="submission" date="2020-06" db="EMBL/GenBank/DDBJ databases">
        <authorList>
            <consortium name="Plant Systems Biology data submission"/>
        </authorList>
    </citation>
    <scope>NUCLEOTIDE SEQUENCE</scope>
    <source>
        <strain evidence="6">D6</strain>
    </source>
</reference>
<keyword evidence="5" id="KW-0711">Selenium</keyword>
<organism evidence="6 7">
    <name type="scientific">Seminavis robusta</name>
    <dbReference type="NCBI Taxonomy" id="568900"/>
    <lineage>
        <taxon>Eukaryota</taxon>
        <taxon>Sar</taxon>
        <taxon>Stramenopiles</taxon>
        <taxon>Ochrophyta</taxon>
        <taxon>Bacillariophyta</taxon>
        <taxon>Bacillariophyceae</taxon>
        <taxon>Bacillariophycidae</taxon>
        <taxon>Naviculales</taxon>
        <taxon>Naviculaceae</taxon>
        <taxon>Seminavis</taxon>
    </lineage>
</organism>
<dbReference type="Proteomes" id="UP001153069">
    <property type="component" value="Unassembled WGS sequence"/>
</dbReference>
<dbReference type="InterPro" id="IPR015422">
    <property type="entry name" value="PyrdxlP-dep_Trfase_small"/>
</dbReference>
<dbReference type="GO" id="GO:0000049">
    <property type="term" value="F:tRNA binding"/>
    <property type="evidence" value="ECO:0007669"/>
    <property type="project" value="TreeGrafter"/>
</dbReference>
<dbReference type="GO" id="GO:0001717">
    <property type="term" value="P:conversion of seryl-tRNAsec to selenocys-tRNAsec"/>
    <property type="evidence" value="ECO:0007669"/>
    <property type="project" value="InterPro"/>
</dbReference>
<evidence type="ECO:0000256" key="3">
    <source>
        <dbReference type="ARBA" id="ARBA00022898"/>
    </source>
</evidence>
<protein>
    <submittedName>
        <fullName evidence="6">Sep (O-phosphoserine) tRNA Sec (Selenocysteine) tRNA synthase</fullName>
    </submittedName>
</protein>
<dbReference type="GO" id="GO:0098621">
    <property type="term" value="F:O-phosphoseryl-tRNA(Sec) selenium transferase activity"/>
    <property type="evidence" value="ECO:0007669"/>
    <property type="project" value="InterPro"/>
</dbReference>
<comment type="cofactor">
    <cofactor evidence="1">
        <name>pyridoxal 5'-phosphate</name>
        <dbReference type="ChEBI" id="CHEBI:597326"/>
    </cofactor>
</comment>
<dbReference type="OrthoDB" id="10263545at2759"/>
<dbReference type="Pfam" id="PF05889">
    <property type="entry name" value="SepSecS"/>
    <property type="match status" value="1"/>
</dbReference>
<evidence type="ECO:0000313" key="7">
    <source>
        <dbReference type="Proteomes" id="UP001153069"/>
    </source>
</evidence>
<keyword evidence="3" id="KW-0663">Pyridoxal phosphate</keyword>
<accession>A0A9N8EGP7</accession>
<keyword evidence="7" id="KW-1185">Reference proteome</keyword>
<name>A0A9N8EGP7_9STRA</name>
<evidence type="ECO:0000256" key="5">
    <source>
        <dbReference type="ARBA" id="ARBA00023266"/>
    </source>
</evidence>
<dbReference type="EMBL" id="CAICTM010001053">
    <property type="protein sequence ID" value="CAB9519879.1"/>
    <property type="molecule type" value="Genomic_DNA"/>
</dbReference>
<gene>
    <name evidence="6" type="ORF">SEMRO_1055_G236020.1</name>
</gene>
<sequence length="151" mass="17095">MNGYKGILAKRRQEMLQTFPMRLEQVATKYGKWILNCPTNTISFGVTLDNPVPARKDEDREDAYLRARDISAFGSMLFSRCVSGTRVMPRAQSKTMGEFVGFGSSVVGIRPCIHDGSMCRWIDKTLQEKHDNKQPNSFYSKRVSLSQHAVA</sequence>
<dbReference type="InterPro" id="IPR008829">
    <property type="entry name" value="SepSecS/SepCysS"/>
</dbReference>
<dbReference type="GO" id="GO:0001514">
    <property type="term" value="P:selenocysteine incorporation"/>
    <property type="evidence" value="ECO:0007669"/>
    <property type="project" value="TreeGrafter"/>
</dbReference>
<dbReference type="AlphaFoldDB" id="A0A9N8EGP7"/>
<evidence type="ECO:0000256" key="4">
    <source>
        <dbReference type="ARBA" id="ARBA00022917"/>
    </source>
</evidence>
<evidence type="ECO:0000313" key="6">
    <source>
        <dbReference type="EMBL" id="CAB9519879.1"/>
    </source>
</evidence>
<proteinExistence type="predicted"/>